<dbReference type="GO" id="GO:0030552">
    <property type="term" value="F:cAMP binding"/>
    <property type="evidence" value="ECO:0007669"/>
    <property type="project" value="UniProtKB-KW"/>
</dbReference>
<feature type="domain" description="Cyclic nucleotide-binding" evidence="12">
    <location>
        <begin position="1"/>
        <end position="69"/>
    </location>
</feature>
<feature type="non-terminal residue" evidence="13">
    <location>
        <position position="1"/>
    </location>
</feature>
<dbReference type="Gene3D" id="2.60.120.10">
    <property type="entry name" value="Jelly Rolls"/>
    <property type="match status" value="2"/>
</dbReference>
<dbReference type="PROSITE" id="PS00888">
    <property type="entry name" value="CNMP_BINDING_1"/>
    <property type="match status" value="1"/>
</dbReference>
<dbReference type="GO" id="GO:0005952">
    <property type="term" value="C:cAMP-dependent protein kinase complex"/>
    <property type="evidence" value="ECO:0007669"/>
    <property type="project" value="InterPro"/>
</dbReference>
<dbReference type="CDD" id="cd00038">
    <property type="entry name" value="CAP_ED"/>
    <property type="match status" value="2"/>
</dbReference>
<sequence length="185" mass="20933">IYVNNEWVTSIGEGGSFGELALIYGTPRAASVRAKSDVKLWGIDRDSYRRILMGSTLRKRKMYEEFLSKVSILESLDKWERLMPEIVVQGQPGDEFFIILEGTAAVLQRRSEVEEFVEVGRLGPSDYFGEIALLMNRPRAATVVALGPLKCVKLDRPRFERVLGPCSDILKRNIEQYNSFVSLSV</sequence>
<dbReference type="PRINTS" id="PR00103">
    <property type="entry name" value="CAMPKINASE"/>
</dbReference>
<evidence type="ECO:0000313" key="13">
    <source>
        <dbReference type="EMBL" id="KAK1875028.1"/>
    </source>
</evidence>
<evidence type="ECO:0000256" key="6">
    <source>
        <dbReference type="ARBA" id="ARBA00022737"/>
    </source>
</evidence>
<dbReference type="PROSITE" id="PS50042">
    <property type="entry name" value="CNMP_BINDING_3"/>
    <property type="match status" value="2"/>
</dbReference>
<evidence type="ECO:0000256" key="7">
    <source>
        <dbReference type="ARBA" id="ARBA00022741"/>
    </source>
</evidence>
<dbReference type="PANTHER" id="PTHR11635">
    <property type="entry name" value="CAMP-DEPENDENT PROTEIN KINASE REGULATORY CHAIN"/>
    <property type="match status" value="1"/>
</dbReference>
<comment type="similarity">
    <text evidence="2">Belongs to the cAMP-dependent kinase regulatory chain family.</text>
</comment>
<dbReference type="GO" id="GO:0004862">
    <property type="term" value="F:cAMP-dependent protein kinase inhibitor activity"/>
    <property type="evidence" value="ECO:0007669"/>
    <property type="project" value="TreeGrafter"/>
</dbReference>
<evidence type="ECO:0000256" key="10">
    <source>
        <dbReference type="ARBA" id="ARBA00023157"/>
    </source>
</evidence>
<dbReference type="InterPro" id="IPR018488">
    <property type="entry name" value="cNMP-bd_CS"/>
</dbReference>
<proteinExistence type="inferred from homology"/>
<keyword evidence="6" id="KW-0677">Repeat</keyword>
<evidence type="ECO:0000256" key="2">
    <source>
        <dbReference type="ARBA" id="ARBA00005753"/>
    </source>
</evidence>
<dbReference type="Pfam" id="PF00027">
    <property type="entry name" value="cNMP_binding"/>
    <property type="match status" value="2"/>
</dbReference>
<feature type="domain" description="Cyclic nucleotide-binding" evidence="12">
    <location>
        <begin position="86"/>
        <end position="180"/>
    </location>
</feature>
<gene>
    <name evidence="13" type="ORF">KUDE01_031817</name>
</gene>
<keyword evidence="4" id="KW-0597">Phosphoprotein</keyword>
<keyword evidence="14" id="KW-1185">Reference proteome</keyword>
<dbReference type="InterPro" id="IPR000595">
    <property type="entry name" value="cNMP-bd_dom"/>
</dbReference>
<dbReference type="SUPFAM" id="SSF51206">
    <property type="entry name" value="cAMP-binding domain-like"/>
    <property type="match status" value="2"/>
</dbReference>
<dbReference type="GO" id="GO:0005829">
    <property type="term" value="C:cytosol"/>
    <property type="evidence" value="ECO:0007669"/>
    <property type="project" value="TreeGrafter"/>
</dbReference>
<dbReference type="PROSITE" id="PS00889">
    <property type="entry name" value="CNMP_BINDING_2"/>
    <property type="match status" value="2"/>
</dbReference>
<dbReference type="InterPro" id="IPR014710">
    <property type="entry name" value="RmlC-like_jellyroll"/>
</dbReference>
<dbReference type="Proteomes" id="UP001228049">
    <property type="component" value="Unassembled WGS sequence"/>
</dbReference>
<evidence type="ECO:0000256" key="4">
    <source>
        <dbReference type="ARBA" id="ARBA00022553"/>
    </source>
</evidence>
<reference evidence="13" key="1">
    <citation type="submission" date="2023-04" db="EMBL/GenBank/DDBJ databases">
        <title>Chromosome-level genome of Chaenocephalus aceratus.</title>
        <authorList>
            <person name="Park H."/>
        </authorList>
    </citation>
    <scope>NUCLEOTIDE SEQUENCE</scope>
    <source>
        <strain evidence="13">DE</strain>
        <tissue evidence="13">Muscle</tissue>
    </source>
</reference>
<dbReference type="FunFam" id="2.60.120.10:FF:000006">
    <property type="entry name" value="cAMP-dependent protein kinase type I-alpha regulatory subunit"/>
    <property type="match status" value="1"/>
</dbReference>
<keyword evidence="5" id="KW-0116">cAMP-binding</keyword>
<evidence type="ECO:0000256" key="1">
    <source>
        <dbReference type="ARBA" id="ARBA00004236"/>
    </source>
</evidence>
<dbReference type="SMART" id="SM00100">
    <property type="entry name" value="cNMP"/>
    <property type="match status" value="1"/>
</dbReference>
<evidence type="ECO:0000256" key="11">
    <source>
        <dbReference type="ARBA" id="ARBA00039637"/>
    </source>
</evidence>
<keyword evidence="10" id="KW-1015">Disulfide bond</keyword>
<organism evidence="13 14">
    <name type="scientific">Dissostichus eleginoides</name>
    <name type="common">Patagonian toothfish</name>
    <name type="synonym">Dissostichus amissus</name>
    <dbReference type="NCBI Taxonomy" id="100907"/>
    <lineage>
        <taxon>Eukaryota</taxon>
        <taxon>Metazoa</taxon>
        <taxon>Chordata</taxon>
        <taxon>Craniata</taxon>
        <taxon>Vertebrata</taxon>
        <taxon>Euteleostomi</taxon>
        <taxon>Actinopterygii</taxon>
        <taxon>Neopterygii</taxon>
        <taxon>Teleostei</taxon>
        <taxon>Neoteleostei</taxon>
        <taxon>Acanthomorphata</taxon>
        <taxon>Eupercaria</taxon>
        <taxon>Perciformes</taxon>
        <taxon>Notothenioidei</taxon>
        <taxon>Nototheniidae</taxon>
        <taxon>Dissostichus</taxon>
    </lineage>
</organism>
<accession>A0AAD9EMY4</accession>
<keyword evidence="7" id="KW-0547">Nucleotide-binding</keyword>
<comment type="caution">
    <text evidence="13">The sequence shown here is derived from an EMBL/GenBank/DDBJ whole genome shotgun (WGS) entry which is preliminary data.</text>
</comment>
<evidence type="ECO:0000256" key="5">
    <source>
        <dbReference type="ARBA" id="ARBA00022566"/>
    </source>
</evidence>
<dbReference type="PANTHER" id="PTHR11635:SF129">
    <property type="entry name" value="CAMP-DEPENDENT PROTEIN KINASE TYPE I-ALPHA REGULATORY SUBUNIT"/>
    <property type="match status" value="1"/>
</dbReference>
<comment type="subcellular location">
    <subcellularLocation>
        <location evidence="1">Cell membrane</location>
    </subcellularLocation>
</comment>
<dbReference type="InterPro" id="IPR018490">
    <property type="entry name" value="cNMP-bd_dom_sf"/>
</dbReference>
<protein>
    <recommendedName>
        <fullName evidence="11">cAMP-dependent protein kinase type I-alpha regulatory subunit</fullName>
    </recommendedName>
</protein>
<dbReference type="EMBL" id="JASDAP010000403">
    <property type="protein sequence ID" value="KAK1875028.1"/>
    <property type="molecule type" value="Genomic_DNA"/>
</dbReference>
<name>A0AAD9EMY4_DISEL</name>
<keyword evidence="8" id="KW-0472">Membrane</keyword>
<evidence type="ECO:0000256" key="8">
    <source>
        <dbReference type="ARBA" id="ARBA00023136"/>
    </source>
</evidence>
<dbReference type="AlphaFoldDB" id="A0AAD9EMY4"/>
<evidence type="ECO:0000256" key="9">
    <source>
        <dbReference type="ARBA" id="ARBA00023149"/>
    </source>
</evidence>
<evidence type="ECO:0000256" key="3">
    <source>
        <dbReference type="ARBA" id="ARBA00022475"/>
    </source>
</evidence>
<dbReference type="GO" id="GO:0034236">
    <property type="term" value="F:protein kinase A catalytic subunit binding"/>
    <property type="evidence" value="ECO:0007669"/>
    <property type="project" value="TreeGrafter"/>
</dbReference>
<dbReference type="InterPro" id="IPR050503">
    <property type="entry name" value="cAMP-dep_PK_reg_su-like"/>
</dbReference>
<evidence type="ECO:0000259" key="12">
    <source>
        <dbReference type="PROSITE" id="PS50042"/>
    </source>
</evidence>
<evidence type="ECO:0000313" key="14">
    <source>
        <dbReference type="Proteomes" id="UP001228049"/>
    </source>
</evidence>
<keyword evidence="9" id="KW-0114">cAMP</keyword>
<keyword evidence="3" id="KW-1003">Cell membrane</keyword>
<dbReference type="GO" id="GO:0005886">
    <property type="term" value="C:plasma membrane"/>
    <property type="evidence" value="ECO:0007669"/>
    <property type="project" value="UniProtKB-SubCell"/>
</dbReference>